<evidence type="ECO:0000313" key="3">
    <source>
        <dbReference type="EMBL" id="KAH8992350.1"/>
    </source>
</evidence>
<accession>A0AAD4LHC6</accession>
<protein>
    <recommendedName>
        <fullName evidence="2">DUF6697 domain-containing protein</fullName>
    </recommendedName>
</protein>
<comment type="caution">
    <text evidence="3">The sequence shown here is derived from an EMBL/GenBank/DDBJ whole genome shotgun (WGS) entry which is preliminary data.</text>
</comment>
<dbReference type="InterPro" id="IPR046520">
    <property type="entry name" value="DUF6697"/>
</dbReference>
<feature type="compositionally biased region" description="Basic and acidic residues" evidence="1">
    <location>
        <begin position="92"/>
        <end position="101"/>
    </location>
</feature>
<feature type="domain" description="DUF6697" evidence="2">
    <location>
        <begin position="171"/>
        <end position="369"/>
    </location>
</feature>
<feature type="compositionally biased region" description="Low complexity" evidence="1">
    <location>
        <begin position="62"/>
        <end position="78"/>
    </location>
</feature>
<evidence type="ECO:0000313" key="4">
    <source>
        <dbReference type="Proteomes" id="UP001201163"/>
    </source>
</evidence>
<organism evidence="3 4">
    <name type="scientific">Lactarius akahatsu</name>
    <dbReference type="NCBI Taxonomy" id="416441"/>
    <lineage>
        <taxon>Eukaryota</taxon>
        <taxon>Fungi</taxon>
        <taxon>Dikarya</taxon>
        <taxon>Basidiomycota</taxon>
        <taxon>Agaricomycotina</taxon>
        <taxon>Agaricomycetes</taxon>
        <taxon>Russulales</taxon>
        <taxon>Russulaceae</taxon>
        <taxon>Lactarius</taxon>
    </lineage>
</organism>
<name>A0AAD4LHC6_9AGAM</name>
<dbReference type="Proteomes" id="UP001201163">
    <property type="component" value="Unassembled WGS sequence"/>
</dbReference>
<dbReference type="EMBL" id="JAKELL010000022">
    <property type="protein sequence ID" value="KAH8992350.1"/>
    <property type="molecule type" value="Genomic_DNA"/>
</dbReference>
<reference evidence="3" key="1">
    <citation type="submission" date="2022-01" db="EMBL/GenBank/DDBJ databases">
        <title>Comparative genomics reveals a dynamic genome evolution in the ectomycorrhizal milk-cap (Lactarius) mushrooms.</title>
        <authorList>
            <consortium name="DOE Joint Genome Institute"/>
            <person name="Lebreton A."/>
            <person name="Tang N."/>
            <person name="Kuo A."/>
            <person name="LaButti K."/>
            <person name="Drula E."/>
            <person name="Barry K."/>
            <person name="Clum A."/>
            <person name="Lipzen A."/>
            <person name="Mousain D."/>
            <person name="Ng V."/>
            <person name="Wang R."/>
            <person name="Wang X."/>
            <person name="Dai Y."/>
            <person name="Henrissat B."/>
            <person name="Grigoriev I.V."/>
            <person name="Guerin-Laguette A."/>
            <person name="Yu F."/>
            <person name="Martin F.M."/>
        </authorList>
    </citation>
    <scope>NUCLEOTIDE SEQUENCE</scope>
    <source>
        <strain evidence="3">QP</strain>
    </source>
</reference>
<gene>
    <name evidence="3" type="ORF">EDB92DRAFT_1857377</name>
</gene>
<evidence type="ECO:0000259" key="2">
    <source>
        <dbReference type="Pfam" id="PF20411"/>
    </source>
</evidence>
<dbReference type="Pfam" id="PF20411">
    <property type="entry name" value="DUF6697"/>
    <property type="match status" value="1"/>
</dbReference>
<dbReference type="AlphaFoldDB" id="A0AAD4LHC6"/>
<sequence length="384" mass="43241">MTDIAPDRQILDLRCRMLEIERDCAAWRSEEYRKLLEQFSGGVSHVAAAAVAAEPELEDRQQPVASSSRSAPATPSRPASRRRQPRPSLAARRGDDGREQQQRTLTPQLEPPEVVRRGDPENGGVFAGIITALCADNSPRNRAAIFSAAEIGDYQLASREADCARQTPEIPWKTFTRVFGGWLYSERPMGRRLPGYDKGNFLCAGNVEQPFAPKHIGEPGVILFSPGKVLLEDTRERFHVLVDSSVGETKANLQYCGVYTKVRTPYMEVQIDEWYKLATQVSKISTSMSRPLSHSDIAQCRHKLLLQLQRSKLCSDPPPAEIWEWIKKHNQGSEAMEYKALQDAFDSGTEKLGFEVIRCVGYDTHLAGLIQKEANRRTYLQWRV</sequence>
<keyword evidence="4" id="KW-1185">Reference proteome</keyword>
<evidence type="ECO:0000256" key="1">
    <source>
        <dbReference type="SAM" id="MobiDB-lite"/>
    </source>
</evidence>
<feature type="region of interest" description="Disordered" evidence="1">
    <location>
        <begin position="53"/>
        <end position="120"/>
    </location>
</feature>
<proteinExistence type="predicted"/>